<evidence type="ECO:0000313" key="1">
    <source>
        <dbReference type="EMBL" id="MBL4929486.1"/>
    </source>
</evidence>
<reference evidence="1" key="1">
    <citation type="submission" date="2021-01" db="EMBL/GenBank/DDBJ databases">
        <title>Genome seq and assembly of Tabrizicola sp. KVB23.</title>
        <authorList>
            <person name="Chhetri G."/>
        </authorList>
    </citation>
    <scope>NUCLEOTIDE SEQUENCE</scope>
    <source>
        <strain evidence="1">KVB23</strain>
    </source>
</reference>
<evidence type="ECO:0000313" key="2">
    <source>
        <dbReference type="Proteomes" id="UP000619033"/>
    </source>
</evidence>
<protein>
    <submittedName>
        <fullName evidence="1">Uncharacterized protein</fullName>
    </submittedName>
</protein>
<dbReference type="EMBL" id="JAESVP010000008">
    <property type="protein sequence ID" value="MBL4929486.1"/>
    <property type="molecule type" value="Genomic_DNA"/>
</dbReference>
<gene>
    <name evidence="1" type="ORF">JI744_15380</name>
</gene>
<name>A0A8J7MTU3_9RHOB</name>
<keyword evidence="2" id="KW-1185">Reference proteome</keyword>
<accession>A0A8J7MTU3</accession>
<dbReference type="Proteomes" id="UP000619033">
    <property type="component" value="Unassembled WGS sequence"/>
</dbReference>
<organism evidence="1 2">
    <name type="scientific">Fuscibacter oryzae</name>
    <dbReference type="NCBI Taxonomy" id="2803939"/>
    <lineage>
        <taxon>Bacteria</taxon>
        <taxon>Pseudomonadati</taxon>
        <taxon>Pseudomonadota</taxon>
        <taxon>Alphaproteobacteria</taxon>
        <taxon>Rhodobacterales</taxon>
        <taxon>Paracoccaceae</taxon>
        <taxon>Fuscibacter</taxon>
    </lineage>
</organism>
<proteinExistence type="predicted"/>
<comment type="caution">
    <text evidence="1">The sequence shown here is derived from an EMBL/GenBank/DDBJ whole genome shotgun (WGS) entry which is preliminary data.</text>
</comment>
<dbReference type="AlphaFoldDB" id="A0A8J7MTU3"/>
<sequence length="118" mass="13078">MSGETEGRKKRPVCIAVTVAKQDGETVVFILPITTQPPQAARHALEVPEIESQRVGLETHVRKWIMLDEVNTDIVERSYVWDDRKPLGAFSPAFTAKIRVTLLALAKAGAAKLVDRTK</sequence>